<sequence length="227" mass="24269">MLHKQMLCWAVIAAALTACGQSQDVVEAPTAEFTQQQLDATYDQIVTQRPEVQSALRKLGLNSIQDMKKDVLYTILPTGEVQETSVVDLPKLGAQQLGVGVPRIAEEVNGIVAGRLDAWSRASISCVDASPFDGIDARATVTHSISVVGPNNRTFGPYTSTTGTGYGFAQTARKFMGGNTTATGRYAFAYFLEASCDGAQTFGRGESIWSVAANRASVVQPLVLQPY</sequence>
<evidence type="ECO:0000313" key="2">
    <source>
        <dbReference type="EMBL" id="WDA60517.1"/>
    </source>
</evidence>
<name>A0ABY7V8F8_9DEIO</name>
<dbReference type="RefSeq" id="WP_144012424.1">
    <property type="nucleotide sequence ID" value="NZ_BAABQT010000016.1"/>
</dbReference>
<keyword evidence="3" id="KW-1185">Reference proteome</keyword>
<feature type="chain" id="PRO_5046998514" evidence="1">
    <location>
        <begin position="21"/>
        <end position="227"/>
    </location>
</feature>
<dbReference type="EMBL" id="CP115167">
    <property type="protein sequence ID" value="WDA60517.1"/>
    <property type="molecule type" value="Genomic_DNA"/>
</dbReference>
<keyword evidence="2" id="KW-0614">Plasmid</keyword>
<gene>
    <name evidence="2" type="ORF">M8445_17415</name>
</gene>
<feature type="signal peptide" evidence="1">
    <location>
        <begin position="1"/>
        <end position="20"/>
    </location>
</feature>
<dbReference type="Proteomes" id="UP001217044">
    <property type="component" value="Plasmid pDATS02"/>
</dbReference>
<proteinExistence type="predicted"/>
<geneLocation type="plasmid" evidence="2 3">
    <name>pDATS02</name>
</geneLocation>
<protein>
    <submittedName>
        <fullName evidence="2">Uncharacterized protein</fullName>
    </submittedName>
</protein>
<evidence type="ECO:0000256" key="1">
    <source>
        <dbReference type="SAM" id="SignalP"/>
    </source>
</evidence>
<reference evidence="2 3" key="1">
    <citation type="submission" date="2022-12" db="EMBL/GenBank/DDBJ databases">
        <title>Genome Sequence of Deinococcus aquaticus Type Strain PB314.</title>
        <authorList>
            <person name="Albert C."/>
            <person name="Hill J."/>
            <person name="Boren L."/>
            <person name="Scholz-Ng S."/>
            <person name="Fatema N."/>
            <person name="Grosso R."/>
            <person name="Soboslay E."/>
            <person name="Tuohy J."/>
        </authorList>
    </citation>
    <scope>NUCLEOTIDE SEQUENCE [LARGE SCALE GENOMIC DNA]</scope>
    <source>
        <strain evidence="2 3">PB-314</strain>
        <plasmid evidence="2 3">pDATS02</plasmid>
    </source>
</reference>
<accession>A0ABY7V8F8</accession>
<organism evidence="2 3">
    <name type="scientific">Deinococcus aquaticus</name>
    <dbReference type="NCBI Taxonomy" id="328692"/>
    <lineage>
        <taxon>Bacteria</taxon>
        <taxon>Thermotogati</taxon>
        <taxon>Deinococcota</taxon>
        <taxon>Deinococci</taxon>
        <taxon>Deinococcales</taxon>
        <taxon>Deinococcaceae</taxon>
        <taxon>Deinococcus</taxon>
    </lineage>
</organism>
<evidence type="ECO:0000313" key="3">
    <source>
        <dbReference type="Proteomes" id="UP001217044"/>
    </source>
</evidence>
<keyword evidence="1" id="KW-0732">Signal</keyword>
<dbReference type="PROSITE" id="PS51257">
    <property type="entry name" value="PROKAR_LIPOPROTEIN"/>
    <property type="match status" value="1"/>
</dbReference>